<dbReference type="EMBL" id="UZAM01013739">
    <property type="protein sequence ID" value="VDP29705.1"/>
    <property type="molecule type" value="Genomic_DNA"/>
</dbReference>
<dbReference type="InterPro" id="IPR013032">
    <property type="entry name" value="EGF-like_CS"/>
</dbReference>
<dbReference type="InterPro" id="IPR000152">
    <property type="entry name" value="EGF-type_Asp/Asn_hydroxyl_site"/>
</dbReference>
<evidence type="ECO:0000259" key="7">
    <source>
        <dbReference type="PROSITE" id="PS50026"/>
    </source>
</evidence>
<dbReference type="InterPro" id="IPR052235">
    <property type="entry name" value="Nephronectin_domain"/>
</dbReference>
<feature type="domain" description="EGF-like" evidence="7">
    <location>
        <begin position="267"/>
        <end position="307"/>
    </location>
</feature>
<feature type="domain" description="EGF-like" evidence="7">
    <location>
        <begin position="57"/>
        <end position="96"/>
    </location>
</feature>
<dbReference type="Proteomes" id="UP000270296">
    <property type="component" value="Unassembled WGS sequence"/>
</dbReference>
<keyword evidence="9" id="KW-1185">Reference proteome</keyword>
<evidence type="ECO:0000256" key="6">
    <source>
        <dbReference type="PROSITE-ProRule" id="PRU00076"/>
    </source>
</evidence>
<dbReference type="SMART" id="SM00181">
    <property type="entry name" value="EGF"/>
    <property type="match status" value="8"/>
</dbReference>
<dbReference type="PROSITE" id="PS01187">
    <property type="entry name" value="EGF_CA"/>
    <property type="match status" value="2"/>
</dbReference>
<proteinExistence type="predicted"/>
<accession>A0A183J2T9</accession>
<dbReference type="OrthoDB" id="283575at2759"/>
<dbReference type="FunFam" id="2.10.25.10:FF:000002">
    <property type="entry name" value="Latent-transforming growth factor beta-binding protein 3"/>
    <property type="match status" value="1"/>
</dbReference>
<dbReference type="Pfam" id="PF12661">
    <property type="entry name" value="hEGF"/>
    <property type="match status" value="1"/>
</dbReference>
<feature type="domain" description="EGF-like" evidence="7">
    <location>
        <begin position="221"/>
        <end position="259"/>
    </location>
</feature>
<evidence type="ECO:0000313" key="9">
    <source>
        <dbReference type="Proteomes" id="UP000270296"/>
    </source>
</evidence>
<dbReference type="InterPro" id="IPR000742">
    <property type="entry name" value="EGF"/>
</dbReference>
<evidence type="ECO:0000256" key="3">
    <source>
        <dbReference type="ARBA" id="ARBA00022737"/>
    </source>
</evidence>
<evidence type="ECO:0000313" key="8">
    <source>
        <dbReference type="EMBL" id="VDP29705.1"/>
    </source>
</evidence>
<feature type="domain" description="EGF-like" evidence="7">
    <location>
        <begin position="97"/>
        <end position="138"/>
    </location>
</feature>
<dbReference type="PROSITE" id="PS50026">
    <property type="entry name" value="EGF_3"/>
    <property type="match status" value="7"/>
</dbReference>
<dbReference type="SUPFAM" id="SSF57184">
    <property type="entry name" value="Growth factor receptor domain"/>
    <property type="match status" value="2"/>
</dbReference>
<evidence type="ECO:0000313" key="10">
    <source>
        <dbReference type="WBParaSite" id="SBAD_0001055101-mRNA-1"/>
    </source>
</evidence>
<dbReference type="PANTHER" id="PTHR24050">
    <property type="entry name" value="PA14 DOMAIN-CONTAINING PROTEIN"/>
    <property type="match status" value="1"/>
</dbReference>
<dbReference type="Pfam" id="PF07645">
    <property type="entry name" value="EGF_CA"/>
    <property type="match status" value="5"/>
</dbReference>
<keyword evidence="2" id="KW-0732">Signal</keyword>
<reference evidence="10" key="1">
    <citation type="submission" date="2016-06" db="UniProtKB">
        <authorList>
            <consortium name="WormBaseParasite"/>
        </authorList>
    </citation>
    <scope>IDENTIFICATION</scope>
</reference>
<protein>
    <submittedName>
        <fullName evidence="10">EGF-like domain-containing protein</fullName>
    </submittedName>
</protein>
<dbReference type="Gene3D" id="2.10.25.10">
    <property type="entry name" value="Laminin"/>
    <property type="match status" value="6"/>
</dbReference>
<dbReference type="InterPro" id="IPR049883">
    <property type="entry name" value="NOTCH1_EGF-like"/>
</dbReference>
<dbReference type="InterPro" id="IPR018097">
    <property type="entry name" value="EGF_Ca-bd_CS"/>
</dbReference>
<keyword evidence="1 6" id="KW-0245">EGF-like domain</keyword>
<dbReference type="SUPFAM" id="SSF57196">
    <property type="entry name" value="EGF/Laminin"/>
    <property type="match status" value="1"/>
</dbReference>
<evidence type="ECO:0000256" key="1">
    <source>
        <dbReference type="ARBA" id="ARBA00022536"/>
    </source>
</evidence>
<dbReference type="SMART" id="SM00179">
    <property type="entry name" value="EGF_CA"/>
    <property type="match status" value="6"/>
</dbReference>
<dbReference type="GO" id="GO:0005509">
    <property type="term" value="F:calcium ion binding"/>
    <property type="evidence" value="ECO:0007669"/>
    <property type="project" value="InterPro"/>
</dbReference>
<dbReference type="FunFam" id="2.10.25.10:FF:000038">
    <property type="entry name" value="Fibrillin 2"/>
    <property type="match status" value="2"/>
</dbReference>
<dbReference type="CDD" id="cd00054">
    <property type="entry name" value="EGF_CA"/>
    <property type="match status" value="4"/>
</dbReference>
<dbReference type="PROSITE" id="PS00010">
    <property type="entry name" value="ASX_HYDROXYL"/>
    <property type="match status" value="6"/>
</dbReference>
<feature type="domain" description="EGF-like" evidence="7">
    <location>
        <begin position="314"/>
        <end position="353"/>
    </location>
</feature>
<dbReference type="PANTHER" id="PTHR24050:SF28">
    <property type="entry name" value="UROMODULIN-LIKE"/>
    <property type="match status" value="1"/>
</dbReference>
<keyword evidence="5" id="KW-0325">Glycoprotein</keyword>
<feature type="domain" description="EGF-like" evidence="7">
    <location>
        <begin position="11"/>
        <end position="52"/>
    </location>
</feature>
<reference evidence="8 9" key="2">
    <citation type="submission" date="2018-11" db="EMBL/GenBank/DDBJ databases">
        <authorList>
            <consortium name="Pathogen Informatics"/>
        </authorList>
    </citation>
    <scope>NUCLEOTIDE SEQUENCE [LARGE SCALE GENOMIC DNA]</scope>
</reference>
<comment type="caution">
    <text evidence="6">Lacks conserved residue(s) required for the propagation of feature annotation.</text>
</comment>
<keyword evidence="3" id="KW-0677">Repeat</keyword>
<evidence type="ECO:0000256" key="4">
    <source>
        <dbReference type="ARBA" id="ARBA00023157"/>
    </source>
</evidence>
<dbReference type="InterPro" id="IPR009030">
    <property type="entry name" value="Growth_fac_rcpt_cys_sf"/>
</dbReference>
<dbReference type="WBParaSite" id="SBAD_0001055101-mRNA-1">
    <property type="protein sequence ID" value="SBAD_0001055101-mRNA-1"/>
    <property type="gene ID" value="SBAD_0001055101"/>
</dbReference>
<keyword evidence="4" id="KW-1015">Disulfide bond</keyword>
<organism evidence="10">
    <name type="scientific">Soboliphyme baturini</name>
    <dbReference type="NCBI Taxonomy" id="241478"/>
    <lineage>
        <taxon>Eukaryota</taxon>
        <taxon>Metazoa</taxon>
        <taxon>Ecdysozoa</taxon>
        <taxon>Nematoda</taxon>
        <taxon>Enoplea</taxon>
        <taxon>Dorylaimia</taxon>
        <taxon>Dioctophymatida</taxon>
        <taxon>Dioctophymatoidea</taxon>
        <taxon>Soboliphymatidae</taxon>
        <taxon>Soboliphyme</taxon>
    </lineage>
</organism>
<gene>
    <name evidence="8" type="ORF">SBAD_LOCUS10187</name>
</gene>
<dbReference type="InterPro" id="IPR001881">
    <property type="entry name" value="EGF-like_Ca-bd_dom"/>
</dbReference>
<dbReference type="PROSITE" id="PS01186">
    <property type="entry name" value="EGF_2"/>
    <property type="match status" value="2"/>
</dbReference>
<name>A0A183J2T9_9BILA</name>
<feature type="domain" description="EGF-like" evidence="7">
    <location>
        <begin position="180"/>
        <end position="218"/>
    </location>
</feature>
<sequence length="367" mass="39270">MLDAHNDSDIEIPSCKNIDCGPDAYCKDLGSASGMNSTTCFCQSGFVGDPPQEKCKMLLYCDMLHQPCSPGKCINVIAGYECDCPPGYEFVDQRCMDIDECASAVATCAKYAVCINTVGSYKCECMIGFEEGESDECVPIDRCESTDPKYRLVCSANAYCRKNRCTCFTNYTGDGKNCVDIDECASDPSPCSPRAACVNLVGGYNCSCKRGYRGNGFQCADINECAEMDRACDVHASCMNLDGGYRCICQPGWDGDSPKGMANSCPNVDECSIPTKNTCDPATSTCQDLPGDYACNCKPGYRHPSGDNNKLCVDINECVDGGGNPCGSKGSCVNINGGYFCECFEGYAPANDDQTACVGKSTCPDVQ</sequence>
<dbReference type="AlphaFoldDB" id="A0A183J2T9"/>
<evidence type="ECO:0000256" key="5">
    <source>
        <dbReference type="ARBA" id="ARBA00023180"/>
    </source>
</evidence>
<evidence type="ECO:0000256" key="2">
    <source>
        <dbReference type="ARBA" id="ARBA00022729"/>
    </source>
</evidence>